<dbReference type="InterPro" id="IPR010264">
    <property type="entry name" value="Self-incomp_S1"/>
</dbReference>
<keyword evidence="8" id="KW-1185">Reference proteome</keyword>
<protein>
    <recommendedName>
        <fullName evidence="6">S-protein homolog</fullName>
    </recommendedName>
</protein>
<comment type="similarity">
    <text evidence="2 6">Belongs to the plant self-incompatibility (S1) protein family.</text>
</comment>
<comment type="caution">
    <text evidence="7">The sequence shown here is derived from an EMBL/GenBank/DDBJ whole genome shotgun (WGS) entry which is preliminary data.</text>
</comment>
<evidence type="ECO:0000256" key="1">
    <source>
        <dbReference type="ARBA" id="ARBA00004613"/>
    </source>
</evidence>
<sequence>MAFSTKNLSLPLILFMLLAWGDCTVVRISNDIGQGTNLMVHCKSGDDDLGKHVISYGGEWAFTFLNNWRPWGSTTLFYCSFSWGREFRRFDIYNATRDFDCFECKWSITPDGPCTDMFVPDVYRFCYPWD</sequence>
<proteinExistence type="inferred from homology"/>
<keyword evidence="4 6" id="KW-0964">Secreted</keyword>
<evidence type="ECO:0000256" key="3">
    <source>
        <dbReference type="ARBA" id="ARBA00022471"/>
    </source>
</evidence>
<keyword evidence="3 6" id="KW-0713">Self-incompatibility</keyword>
<organism evidence="7 8">
    <name type="scientific">Hibiscus trionum</name>
    <name type="common">Flower of an hour</name>
    <dbReference type="NCBI Taxonomy" id="183268"/>
    <lineage>
        <taxon>Eukaryota</taxon>
        <taxon>Viridiplantae</taxon>
        <taxon>Streptophyta</taxon>
        <taxon>Embryophyta</taxon>
        <taxon>Tracheophyta</taxon>
        <taxon>Spermatophyta</taxon>
        <taxon>Magnoliopsida</taxon>
        <taxon>eudicotyledons</taxon>
        <taxon>Gunneridae</taxon>
        <taxon>Pentapetalae</taxon>
        <taxon>rosids</taxon>
        <taxon>malvids</taxon>
        <taxon>Malvales</taxon>
        <taxon>Malvaceae</taxon>
        <taxon>Malvoideae</taxon>
        <taxon>Hibiscus</taxon>
    </lineage>
</organism>
<dbReference type="Proteomes" id="UP001165190">
    <property type="component" value="Unassembled WGS sequence"/>
</dbReference>
<feature type="signal peptide" evidence="6">
    <location>
        <begin position="1"/>
        <end position="23"/>
    </location>
</feature>
<name>A0A9W7MBN4_HIBTR</name>
<dbReference type="PANTHER" id="PTHR31232:SF133">
    <property type="entry name" value="S-PROTEIN HOMOLOG"/>
    <property type="match status" value="1"/>
</dbReference>
<evidence type="ECO:0000256" key="2">
    <source>
        <dbReference type="ARBA" id="ARBA00005581"/>
    </source>
</evidence>
<reference evidence="7" key="1">
    <citation type="submission" date="2023-05" db="EMBL/GenBank/DDBJ databases">
        <title>Genome and transcriptome analyses reveal genes involved in the formation of fine ridges on petal epidermal cells in Hibiscus trionum.</title>
        <authorList>
            <person name="Koshimizu S."/>
            <person name="Masuda S."/>
            <person name="Ishii T."/>
            <person name="Shirasu K."/>
            <person name="Hoshino A."/>
            <person name="Arita M."/>
        </authorList>
    </citation>
    <scope>NUCLEOTIDE SEQUENCE</scope>
    <source>
        <strain evidence="7">Hamamatsu line</strain>
    </source>
</reference>
<dbReference type="EMBL" id="BSYR01000030">
    <property type="protein sequence ID" value="GMI97787.1"/>
    <property type="molecule type" value="Genomic_DNA"/>
</dbReference>
<dbReference type="AlphaFoldDB" id="A0A9W7MBN4"/>
<evidence type="ECO:0000313" key="8">
    <source>
        <dbReference type="Proteomes" id="UP001165190"/>
    </source>
</evidence>
<feature type="chain" id="PRO_5041012111" description="S-protein homolog" evidence="6">
    <location>
        <begin position="24"/>
        <end position="130"/>
    </location>
</feature>
<evidence type="ECO:0000256" key="6">
    <source>
        <dbReference type="RuleBase" id="RU367044"/>
    </source>
</evidence>
<dbReference type="GO" id="GO:0060320">
    <property type="term" value="P:rejection of self pollen"/>
    <property type="evidence" value="ECO:0007669"/>
    <property type="project" value="UniProtKB-KW"/>
</dbReference>
<dbReference type="GO" id="GO:0005576">
    <property type="term" value="C:extracellular region"/>
    <property type="evidence" value="ECO:0007669"/>
    <property type="project" value="UniProtKB-SubCell"/>
</dbReference>
<evidence type="ECO:0000256" key="5">
    <source>
        <dbReference type="ARBA" id="ARBA00022729"/>
    </source>
</evidence>
<evidence type="ECO:0000313" key="7">
    <source>
        <dbReference type="EMBL" id="GMI97787.1"/>
    </source>
</evidence>
<keyword evidence="5 6" id="KW-0732">Signal</keyword>
<comment type="subcellular location">
    <subcellularLocation>
        <location evidence="1 6">Secreted</location>
    </subcellularLocation>
</comment>
<dbReference type="OrthoDB" id="1900999at2759"/>
<dbReference type="PANTHER" id="PTHR31232">
    <property type="match status" value="1"/>
</dbReference>
<evidence type="ECO:0000256" key="4">
    <source>
        <dbReference type="ARBA" id="ARBA00022525"/>
    </source>
</evidence>
<dbReference type="Pfam" id="PF05938">
    <property type="entry name" value="Self-incomp_S1"/>
    <property type="match status" value="1"/>
</dbReference>
<accession>A0A9W7MBN4</accession>
<gene>
    <name evidence="7" type="ORF">HRI_003448000</name>
</gene>